<evidence type="ECO:0000313" key="2">
    <source>
        <dbReference type="EMBL" id="MBA0817488.1"/>
    </source>
</evidence>
<evidence type="ECO:0000259" key="1">
    <source>
        <dbReference type="Pfam" id="PF12937"/>
    </source>
</evidence>
<comment type="caution">
    <text evidence="2">The sequence shown here is derived from an EMBL/GenBank/DDBJ whole genome shotgun (WGS) entry which is preliminary data.</text>
</comment>
<dbReference type="Gene3D" id="1.20.1280.50">
    <property type="match status" value="1"/>
</dbReference>
<dbReference type="OrthoDB" id="812961at2759"/>
<proteinExistence type="predicted"/>
<dbReference type="EMBL" id="JABFAD010027447">
    <property type="protein sequence ID" value="MBA0817488.1"/>
    <property type="molecule type" value="Genomic_DNA"/>
</dbReference>
<protein>
    <recommendedName>
        <fullName evidence="1">F-box domain-containing protein</fullName>
    </recommendedName>
</protein>
<organism evidence="2 3">
    <name type="scientific">Gossypium harknessii</name>
    <dbReference type="NCBI Taxonomy" id="34285"/>
    <lineage>
        <taxon>Eukaryota</taxon>
        <taxon>Viridiplantae</taxon>
        <taxon>Streptophyta</taxon>
        <taxon>Embryophyta</taxon>
        <taxon>Tracheophyta</taxon>
        <taxon>Spermatophyta</taxon>
        <taxon>Magnoliopsida</taxon>
        <taxon>eudicotyledons</taxon>
        <taxon>Gunneridae</taxon>
        <taxon>Pentapetalae</taxon>
        <taxon>rosids</taxon>
        <taxon>malvids</taxon>
        <taxon>Malvales</taxon>
        <taxon>Malvaceae</taxon>
        <taxon>Malvoideae</taxon>
        <taxon>Gossypium</taxon>
    </lineage>
</organism>
<dbReference type="AlphaFoldDB" id="A0A7J9I6F9"/>
<dbReference type="PANTHER" id="PTHR31215">
    <property type="entry name" value="OS05G0510400 PROTEIN-RELATED"/>
    <property type="match status" value="1"/>
</dbReference>
<dbReference type="InterPro" id="IPR036047">
    <property type="entry name" value="F-box-like_dom_sf"/>
</dbReference>
<reference evidence="2 3" key="1">
    <citation type="journal article" date="2019" name="Genome Biol. Evol.">
        <title>Insights into the evolution of the New World diploid cottons (Gossypium, subgenus Houzingenia) based on genome sequencing.</title>
        <authorList>
            <person name="Grover C.E."/>
            <person name="Arick M.A. 2nd"/>
            <person name="Thrash A."/>
            <person name="Conover J.L."/>
            <person name="Sanders W.S."/>
            <person name="Peterson D.G."/>
            <person name="Frelichowski J.E."/>
            <person name="Scheffler J.A."/>
            <person name="Scheffler B.E."/>
            <person name="Wendel J.F."/>
        </authorList>
    </citation>
    <scope>NUCLEOTIDE SEQUENCE [LARGE SCALE GENOMIC DNA]</scope>
    <source>
        <strain evidence="2">0</strain>
        <tissue evidence="2">Leaf</tissue>
    </source>
</reference>
<evidence type="ECO:0000313" key="3">
    <source>
        <dbReference type="Proteomes" id="UP000593560"/>
    </source>
</evidence>
<dbReference type="CDD" id="cd09917">
    <property type="entry name" value="F-box_SF"/>
    <property type="match status" value="1"/>
</dbReference>
<dbReference type="InterPro" id="IPR001810">
    <property type="entry name" value="F-box_dom"/>
</dbReference>
<name>A0A7J9I6F9_9ROSI</name>
<accession>A0A7J9I6F9</accession>
<dbReference type="InterPro" id="IPR044809">
    <property type="entry name" value="AUF1-like"/>
</dbReference>
<keyword evidence="3" id="KW-1185">Reference proteome</keyword>
<feature type="domain" description="F-box" evidence="1">
    <location>
        <begin position="15"/>
        <end position="50"/>
    </location>
</feature>
<dbReference type="Proteomes" id="UP000593560">
    <property type="component" value="Unassembled WGS sequence"/>
</dbReference>
<dbReference type="SUPFAM" id="SSF81383">
    <property type="entry name" value="F-box domain"/>
    <property type="match status" value="1"/>
</dbReference>
<sequence>MCYKTHEEDDDLAYFDRLPDALLLLIFNKLHDLKSLTNCLSVSKRFRSLVPFTDTIFISIPPLPKPSNTAASYINNTLRQVFHNLFLKPVRCFHRLMASPKSTTMSFDISCCHSNGVLRIFKEMKSLHLELPLHGAGELGSSNGATFLQWKADFGSNLRTCIIVGATSFQKCNTFSSSAIFSQRKEERVVMEETVLNDDELKLRVIWTISCLIAASTRQYLLKQILADNPNIPMLERVVISDANKQGMFSMGKEELVEMRNSIDTKQEASSSSMERSPVPEVNMKLWYLPILDLPDSGYVMKGATLVLIRPVVDGMIENNSDDPLVGDEKPFSEAVREMIKVKKSYLMTKKPPSNLERIGHRPISSRAGKEENKPIRNRRLTPSTTIAFKPLQTY</sequence>
<gene>
    <name evidence="2" type="ORF">Gohar_021686</name>
</gene>
<dbReference type="Pfam" id="PF12937">
    <property type="entry name" value="F-box-like"/>
    <property type="match status" value="1"/>
</dbReference>